<keyword evidence="8 10" id="KW-0320">Glycogen biosynthesis</keyword>
<dbReference type="Pfam" id="PF02922">
    <property type="entry name" value="CBM_48"/>
    <property type="match status" value="1"/>
</dbReference>
<dbReference type="FunFam" id="2.60.40.1180:FF:000002">
    <property type="entry name" value="1,4-alpha-glucan branching enzyme GlgB"/>
    <property type="match status" value="1"/>
</dbReference>
<dbReference type="SMART" id="SM00642">
    <property type="entry name" value="Aamy"/>
    <property type="match status" value="1"/>
</dbReference>
<sequence length="641" mass="74369">MMAKNTIVGGNLESTVFRPEDLYLFHEGTLYQSYKIMGAQPEIHSGKKGVRFTVWAPNAREVRLASDFNGWDGRHHPLEQINRSGLWTLFMEGLAEGTLYKYEIITAEGEKLLKADPYAFQAEVRPRTASVVRFLEGYRWSDRKWQKRLRPVYDRPLNIYEVHLGTWRQKKDGTLLTYRELAEELLDYVQDMGYTHIELMPLTEHPYDLSWGYQATGYYAVTSRFGSPHDFMYFVDECHRREIGVILDWVPAHFAKDAHGLRRFDGSALFEHEDALIAEKPGWGTLGFDYSKPEVCSFLISNALFWLDVYHIDGLRIDAVTSMLLRDFEKQQWRPNKDGGKEDLEAIAFIKKLNETVFEFYPNALMMAEESSAWAQVTGPTDQGGLGFNYKWNMGWMNDTLKYFELDPIYRAANQSLLTFPIAYAYEENFCLPLSHDEVVHGKKSLLNKMPGTYEQKFAGLRALLGYWMSFPGKKLLFMGGEFGQFIEWKDTEQLDWLLLDYEMHRKLQSFSRKLNHLYIQEKSLWQLDHTLDGYQWIDHQDHLQNIIVYMRKGKRKGEQIIVICNFAPVQRDGYRIGVPSSGSYEMLLNSDDPAFGGEGVLGEASLEIEKVPWHGHKHSLELTLPPMSVIWLKKGKKAKK</sequence>
<evidence type="ECO:0000313" key="14">
    <source>
        <dbReference type="Proteomes" id="UP000644756"/>
    </source>
</evidence>
<reference evidence="13" key="2">
    <citation type="submission" date="2020-09" db="EMBL/GenBank/DDBJ databases">
        <authorList>
            <person name="Sun Q."/>
            <person name="Zhou Y."/>
        </authorList>
    </citation>
    <scope>NUCLEOTIDE SEQUENCE</scope>
    <source>
        <strain evidence="13">CGMCC 1.12987</strain>
    </source>
</reference>
<keyword evidence="9 10" id="KW-0119">Carbohydrate metabolism</keyword>
<dbReference type="PANTHER" id="PTHR43651">
    <property type="entry name" value="1,4-ALPHA-GLUCAN-BRANCHING ENZYME"/>
    <property type="match status" value="1"/>
</dbReference>
<feature type="active site" description="Nucleophile" evidence="10 11">
    <location>
        <position position="318"/>
    </location>
</feature>
<comment type="function">
    <text evidence="2 10">Catalyzes the formation of the alpha-1,6-glucosidic linkages in glycogen by scission of a 1,4-alpha-linked oligosaccharide from growing alpha-1,4-glucan chains and the subsequent attachment of the oligosaccharide to the alpha-1,6 position.</text>
</comment>
<dbReference type="SUPFAM" id="SSF51445">
    <property type="entry name" value="(Trans)glycosidases"/>
    <property type="match status" value="1"/>
</dbReference>
<dbReference type="SUPFAM" id="SSF51011">
    <property type="entry name" value="Glycosyl hydrolase domain"/>
    <property type="match status" value="1"/>
</dbReference>
<dbReference type="InterPro" id="IPR044143">
    <property type="entry name" value="GlgB_N_E_set_prok"/>
</dbReference>
<dbReference type="InterPro" id="IPR013780">
    <property type="entry name" value="Glyco_hydro_b"/>
</dbReference>
<dbReference type="FunFam" id="2.60.40.10:FF:000169">
    <property type="entry name" value="1,4-alpha-glucan branching enzyme GlgB"/>
    <property type="match status" value="1"/>
</dbReference>
<evidence type="ECO:0000256" key="6">
    <source>
        <dbReference type="ARBA" id="ARBA00022676"/>
    </source>
</evidence>
<evidence type="ECO:0000256" key="3">
    <source>
        <dbReference type="ARBA" id="ARBA00004964"/>
    </source>
</evidence>
<gene>
    <name evidence="10" type="primary">glgB</name>
    <name evidence="13" type="ORF">GCM10010916_27300</name>
</gene>
<evidence type="ECO:0000259" key="12">
    <source>
        <dbReference type="SMART" id="SM00642"/>
    </source>
</evidence>
<dbReference type="CDD" id="cd11322">
    <property type="entry name" value="AmyAc_Glg_BE"/>
    <property type="match status" value="1"/>
</dbReference>
<dbReference type="PIRSF" id="PIRSF000463">
    <property type="entry name" value="GlgB"/>
    <property type="match status" value="1"/>
</dbReference>
<dbReference type="InterPro" id="IPR006047">
    <property type="entry name" value="GH13_cat_dom"/>
</dbReference>
<dbReference type="CDD" id="cd02855">
    <property type="entry name" value="E_set_GBE_prok_N"/>
    <property type="match status" value="1"/>
</dbReference>
<comment type="pathway">
    <text evidence="3 10">Glycan biosynthesis; glycogen biosynthesis.</text>
</comment>
<comment type="subunit">
    <text evidence="10">Monomer.</text>
</comment>
<comment type="similarity">
    <text evidence="4 10">Belongs to the glycosyl hydrolase 13 family. GlgB subfamily.</text>
</comment>
<evidence type="ECO:0000256" key="10">
    <source>
        <dbReference type="HAMAP-Rule" id="MF_00685"/>
    </source>
</evidence>
<dbReference type="GO" id="GO:0005978">
    <property type="term" value="P:glycogen biosynthetic process"/>
    <property type="evidence" value="ECO:0007669"/>
    <property type="project" value="UniProtKB-UniRule"/>
</dbReference>
<evidence type="ECO:0000256" key="4">
    <source>
        <dbReference type="ARBA" id="ARBA00009000"/>
    </source>
</evidence>
<accession>A0A917D571</accession>
<dbReference type="Gene3D" id="2.60.40.10">
    <property type="entry name" value="Immunoglobulins"/>
    <property type="match status" value="1"/>
</dbReference>
<dbReference type="InterPro" id="IPR037439">
    <property type="entry name" value="Branching_enzy"/>
</dbReference>
<dbReference type="InterPro" id="IPR013783">
    <property type="entry name" value="Ig-like_fold"/>
</dbReference>
<dbReference type="Gene3D" id="3.20.20.80">
    <property type="entry name" value="Glycosidases"/>
    <property type="match status" value="1"/>
</dbReference>
<dbReference type="GO" id="GO:0003844">
    <property type="term" value="F:1,4-alpha-glucan branching enzyme activity"/>
    <property type="evidence" value="ECO:0007669"/>
    <property type="project" value="UniProtKB-UniRule"/>
</dbReference>
<comment type="caution">
    <text evidence="13">The sequence shown here is derived from an EMBL/GenBank/DDBJ whole genome shotgun (WGS) entry which is preliminary data.</text>
</comment>
<evidence type="ECO:0000256" key="11">
    <source>
        <dbReference type="PIRSR" id="PIRSR000463-1"/>
    </source>
</evidence>
<dbReference type="NCBIfam" id="NF008967">
    <property type="entry name" value="PRK12313.1"/>
    <property type="match status" value="1"/>
</dbReference>
<dbReference type="PANTHER" id="PTHR43651:SF3">
    <property type="entry name" value="1,4-ALPHA-GLUCAN-BRANCHING ENZYME"/>
    <property type="match status" value="1"/>
</dbReference>
<reference evidence="13" key="1">
    <citation type="journal article" date="2014" name="Int. J. Syst. Evol. Microbiol.">
        <title>Complete genome sequence of Corynebacterium casei LMG S-19264T (=DSM 44701T), isolated from a smear-ripened cheese.</title>
        <authorList>
            <consortium name="US DOE Joint Genome Institute (JGI-PGF)"/>
            <person name="Walter F."/>
            <person name="Albersmeier A."/>
            <person name="Kalinowski J."/>
            <person name="Ruckert C."/>
        </authorList>
    </citation>
    <scope>NUCLEOTIDE SEQUENCE</scope>
    <source>
        <strain evidence="13">CGMCC 1.12987</strain>
    </source>
</reference>
<keyword evidence="5 10" id="KW-0321">Glycogen metabolism</keyword>
<keyword evidence="7 10" id="KW-0808">Transferase</keyword>
<evidence type="ECO:0000256" key="1">
    <source>
        <dbReference type="ARBA" id="ARBA00000826"/>
    </source>
</evidence>
<dbReference type="Proteomes" id="UP000644756">
    <property type="component" value="Unassembled WGS sequence"/>
</dbReference>
<dbReference type="InterPro" id="IPR004193">
    <property type="entry name" value="Glyco_hydro_13_N"/>
</dbReference>
<dbReference type="NCBIfam" id="NF003811">
    <property type="entry name" value="PRK05402.1"/>
    <property type="match status" value="1"/>
</dbReference>
<evidence type="ECO:0000313" key="13">
    <source>
        <dbReference type="EMBL" id="GGG09040.1"/>
    </source>
</evidence>
<dbReference type="SUPFAM" id="SSF81296">
    <property type="entry name" value="E set domains"/>
    <property type="match status" value="1"/>
</dbReference>
<feature type="domain" description="Glycosyl hydrolase family 13 catalytic" evidence="12">
    <location>
        <begin position="158"/>
        <end position="513"/>
    </location>
</feature>
<dbReference type="Pfam" id="PF00128">
    <property type="entry name" value="Alpha-amylase"/>
    <property type="match status" value="2"/>
</dbReference>
<organism evidence="13 14">
    <name type="scientific">Paenibacillus abyssi</name>
    <dbReference type="NCBI Taxonomy" id="1340531"/>
    <lineage>
        <taxon>Bacteria</taxon>
        <taxon>Bacillati</taxon>
        <taxon>Bacillota</taxon>
        <taxon>Bacilli</taxon>
        <taxon>Bacillales</taxon>
        <taxon>Paenibacillaceae</taxon>
        <taxon>Paenibacillus</taxon>
    </lineage>
</organism>
<evidence type="ECO:0000256" key="9">
    <source>
        <dbReference type="ARBA" id="ARBA00023277"/>
    </source>
</evidence>
<dbReference type="EC" id="2.4.1.18" evidence="10"/>
<keyword evidence="14" id="KW-1185">Reference proteome</keyword>
<dbReference type="InterPro" id="IPR017853">
    <property type="entry name" value="GH"/>
</dbReference>
<protein>
    <recommendedName>
        <fullName evidence="10">1,4-alpha-glucan branching enzyme GlgB</fullName>
        <ecNumber evidence="10">2.4.1.18</ecNumber>
    </recommendedName>
    <alternativeName>
        <fullName evidence="10">1,4-alpha-D-glucan:1,4-alpha-D-glucan 6-glucosyl-transferase</fullName>
    </alternativeName>
    <alternativeName>
        <fullName evidence="10">Alpha-(1-&gt;4)-glucan branching enzyme</fullName>
    </alternativeName>
    <alternativeName>
        <fullName evidence="10">Glycogen branching enzyme</fullName>
        <shortName evidence="10">BE</shortName>
    </alternativeName>
</protein>
<dbReference type="RefSeq" id="WP_229725267.1">
    <property type="nucleotide sequence ID" value="NZ_BMGR01000008.1"/>
</dbReference>
<proteinExistence type="inferred from homology"/>
<feature type="active site" description="Proton donor" evidence="10 11">
    <location>
        <position position="369"/>
    </location>
</feature>
<dbReference type="Gene3D" id="2.60.40.1180">
    <property type="entry name" value="Golgi alpha-mannosidase II"/>
    <property type="match status" value="1"/>
</dbReference>
<dbReference type="InterPro" id="IPR014756">
    <property type="entry name" value="Ig_E-set"/>
</dbReference>
<dbReference type="Pfam" id="PF02806">
    <property type="entry name" value="Alpha-amylase_C"/>
    <property type="match status" value="1"/>
</dbReference>
<dbReference type="AlphaFoldDB" id="A0A917D571"/>
<dbReference type="EMBL" id="BMGR01000008">
    <property type="protein sequence ID" value="GGG09040.1"/>
    <property type="molecule type" value="Genomic_DNA"/>
</dbReference>
<dbReference type="InterPro" id="IPR006048">
    <property type="entry name" value="A-amylase/branching_C"/>
</dbReference>
<comment type="catalytic activity">
    <reaction evidence="1 10">
        <text>Transfers a segment of a (1-&gt;4)-alpha-D-glucan chain to a primary hydroxy group in a similar glucan chain.</text>
        <dbReference type="EC" id="2.4.1.18"/>
    </reaction>
</comment>
<dbReference type="FunFam" id="3.20.20.80:FF:000003">
    <property type="entry name" value="1,4-alpha-glucan branching enzyme GlgB"/>
    <property type="match status" value="1"/>
</dbReference>
<name>A0A917D571_9BACL</name>
<evidence type="ECO:0000256" key="8">
    <source>
        <dbReference type="ARBA" id="ARBA00023056"/>
    </source>
</evidence>
<dbReference type="GO" id="GO:0043169">
    <property type="term" value="F:cation binding"/>
    <property type="evidence" value="ECO:0007669"/>
    <property type="project" value="InterPro"/>
</dbReference>
<keyword evidence="6 10" id="KW-0328">Glycosyltransferase</keyword>
<dbReference type="HAMAP" id="MF_00685">
    <property type="entry name" value="GlgB"/>
    <property type="match status" value="1"/>
</dbReference>
<dbReference type="NCBIfam" id="TIGR01515">
    <property type="entry name" value="branching_enzym"/>
    <property type="match status" value="1"/>
</dbReference>
<dbReference type="GO" id="GO:0004553">
    <property type="term" value="F:hydrolase activity, hydrolyzing O-glycosyl compounds"/>
    <property type="evidence" value="ECO:0007669"/>
    <property type="project" value="InterPro"/>
</dbReference>
<evidence type="ECO:0000256" key="2">
    <source>
        <dbReference type="ARBA" id="ARBA00002953"/>
    </source>
</evidence>
<evidence type="ECO:0000256" key="7">
    <source>
        <dbReference type="ARBA" id="ARBA00022679"/>
    </source>
</evidence>
<evidence type="ECO:0000256" key="5">
    <source>
        <dbReference type="ARBA" id="ARBA00022600"/>
    </source>
</evidence>
<dbReference type="GO" id="GO:0005829">
    <property type="term" value="C:cytosol"/>
    <property type="evidence" value="ECO:0007669"/>
    <property type="project" value="TreeGrafter"/>
</dbReference>
<dbReference type="InterPro" id="IPR006407">
    <property type="entry name" value="GlgB"/>
</dbReference>